<evidence type="ECO:0000313" key="1">
    <source>
        <dbReference type="Proteomes" id="UP000887565"/>
    </source>
</evidence>
<protein>
    <submittedName>
        <fullName evidence="2">Uncharacterized protein</fullName>
    </submittedName>
</protein>
<dbReference type="Proteomes" id="UP000887565">
    <property type="component" value="Unplaced"/>
</dbReference>
<dbReference type="AlphaFoldDB" id="A0A915IMV4"/>
<keyword evidence="1" id="KW-1185">Reference proteome</keyword>
<accession>A0A915IMV4</accession>
<evidence type="ECO:0000313" key="2">
    <source>
        <dbReference type="WBParaSite" id="nRc.2.0.1.t15204-RA"/>
    </source>
</evidence>
<sequence length="96" mass="10764">MTVDGDGYVPKKSAEYCQILQQGADGDRVHVKPIKGFHHFVQRVYDHDHGTTELMNLLNNLLDYQNTPGQAMESLAQGLQELGKRQLGERLLAESV</sequence>
<proteinExistence type="predicted"/>
<name>A0A915IMV4_ROMCU</name>
<reference evidence="2" key="1">
    <citation type="submission" date="2022-11" db="UniProtKB">
        <authorList>
            <consortium name="WormBaseParasite"/>
        </authorList>
    </citation>
    <scope>IDENTIFICATION</scope>
</reference>
<organism evidence="1 2">
    <name type="scientific">Romanomermis culicivorax</name>
    <name type="common">Nematode worm</name>
    <dbReference type="NCBI Taxonomy" id="13658"/>
    <lineage>
        <taxon>Eukaryota</taxon>
        <taxon>Metazoa</taxon>
        <taxon>Ecdysozoa</taxon>
        <taxon>Nematoda</taxon>
        <taxon>Enoplea</taxon>
        <taxon>Dorylaimia</taxon>
        <taxon>Mermithida</taxon>
        <taxon>Mermithoidea</taxon>
        <taxon>Mermithidae</taxon>
        <taxon>Romanomermis</taxon>
    </lineage>
</organism>
<dbReference type="WBParaSite" id="nRc.2.0.1.t15204-RA">
    <property type="protein sequence ID" value="nRc.2.0.1.t15204-RA"/>
    <property type="gene ID" value="nRc.2.0.1.g15204"/>
</dbReference>